<dbReference type="InterPro" id="IPR000182">
    <property type="entry name" value="GNAT_dom"/>
</dbReference>
<comment type="caution">
    <text evidence="2">The sequence shown here is derived from an EMBL/GenBank/DDBJ whole genome shotgun (WGS) entry which is preliminary data.</text>
</comment>
<dbReference type="EMBL" id="QFNK01000119">
    <property type="protein sequence ID" value="PZO86441.1"/>
    <property type="molecule type" value="Genomic_DNA"/>
</dbReference>
<evidence type="ECO:0000313" key="2">
    <source>
        <dbReference type="EMBL" id="PZO86441.1"/>
    </source>
</evidence>
<accession>A0A2W5BTB3</accession>
<organism evidence="2 3">
    <name type="scientific">Micavibrio aeruginosavorus</name>
    <dbReference type="NCBI Taxonomy" id="349221"/>
    <lineage>
        <taxon>Bacteria</taxon>
        <taxon>Pseudomonadati</taxon>
        <taxon>Bdellovibrionota</taxon>
        <taxon>Bdellovibrionia</taxon>
        <taxon>Bdellovibrionales</taxon>
        <taxon>Pseudobdellovibrionaceae</taxon>
        <taxon>Micavibrio</taxon>
    </lineage>
</organism>
<dbReference type="Gene3D" id="3.40.630.30">
    <property type="match status" value="1"/>
</dbReference>
<gene>
    <name evidence="2" type="ORF">DI626_06595</name>
</gene>
<dbReference type="Pfam" id="PF00583">
    <property type="entry name" value="Acetyltransf_1"/>
    <property type="match status" value="1"/>
</dbReference>
<dbReference type="Proteomes" id="UP000249557">
    <property type="component" value="Unassembled WGS sequence"/>
</dbReference>
<sequence>MFQDTHTQKIDPDPYQGGAAGVVIPSFTKAQDFHVVTLGYDDIPAFVSLQKIVRDKLDADKKHHLKERTPEDLKTHLDAGMPLIGVKDGKDVLVGQVLTSFADSAAAKNITDYPFQGKEKTTLIIQSFAVHPDYEGLGLSKKMHAKIIAVAAENGRTELMAKVADDNPKSQKSFEKNLFNAAAKGTDPVKGYDVTYFAKTLNGCSAAQPKVAMQPKIA</sequence>
<name>A0A2W5BTB3_9BACT</name>
<dbReference type="CDD" id="cd04301">
    <property type="entry name" value="NAT_SF"/>
    <property type="match status" value="1"/>
</dbReference>
<dbReference type="SUPFAM" id="SSF55729">
    <property type="entry name" value="Acyl-CoA N-acyltransferases (Nat)"/>
    <property type="match status" value="1"/>
</dbReference>
<dbReference type="AlphaFoldDB" id="A0A2W5BTB3"/>
<dbReference type="GO" id="GO:0016747">
    <property type="term" value="F:acyltransferase activity, transferring groups other than amino-acyl groups"/>
    <property type="evidence" value="ECO:0007669"/>
    <property type="project" value="InterPro"/>
</dbReference>
<reference evidence="2 3" key="1">
    <citation type="submission" date="2017-08" db="EMBL/GenBank/DDBJ databases">
        <title>Infants hospitalized years apart are colonized by the same room-sourced microbial strains.</title>
        <authorList>
            <person name="Brooks B."/>
            <person name="Olm M.R."/>
            <person name="Firek B.A."/>
            <person name="Baker R."/>
            <person name="Thomas B.C."/>
            <person name="Morowitz M.J."/>
            <person name="Banfield J.F."/>
        </authorList>
    </citation>
    <scope>NUCLEOTIDE SEQUENCE [LARGE SCALE GENOMIC DNA]</scope>
    <source>
        <strain evidence="2">S2_018_000_R2_104</strain>
    </source>
</reference>
<dbReference type="InterPro" id="IPR016181">
    <property type="entry name" value="Acyl_CoA_acyltransferase"/>
</dbReference>
<evidence type="ECO:0000259" key="1">
    <source>
        <dbReference type="PROSITE" id="PS51186"/>
    </source>
</evidence>
<feature type="domain" description="N-acetyltransferase" evidence="1">
    <location>
        <begin position="33"/>
        <end position="202"/>
    </location>
</feature>
<protein>
    <recommendedName>
        <fullName evidence="1">N-acetyltransferase domain-containing protein</fullName>
    </recommendedName>
</protein>
<dbReference type="PROSITE" id="PS51186">
    <property type="entry name" value="GNAT"/>
    <property type="match status" value="1"/>
</dbReference>
<proteinExistence type="predicted"/>
<evidence type="ECO:0000313" key="3">
    <source>
        <dbReference type="Proteomes" id="UP000249557"/>
    </source>
</evidence>